<proteinExistence type="predicted"/>
<dbReference type="RefSeq" id="WP_092133773.1">
    <property type="nucleotide sequence ID" value="NZ_FNQK01000009.1"/>
</dbReference>
<keyword evidence="3" id="KW-1185">Reference proteome</keyword>
<organism evidence="2 3">
    <name type="scientific">Bizionia paragorgiae</name>
    <dbReference type="NCBI Taxonomy" id="283786"/>
    <lineage>
        <taxon>Bacteria</taxon>
        <taxon>Pseudomonadati</taxon>
        <taxon>Bacteroidota</taxon>
        <taxon>Flavobacteriia</taxon>
        <taxon>Flavobacteriales</taxon>
        <taxon>Flavobacteriaceae</taxon>
        <taxon>Bizionia</taxon>
    </lineage>
</organism>
<accession>A0A1H3ZPF1</accession>
<keyword evidence="1" id="KW-0732">Signal</keyword>
<protein>
    <submittedName>
        <fullName evidence="2">Uncharacterized protein</fullName>
    </submittedName>
</protein>
<evidence type="ECO:0000313" key="2">
    <source>
        <dbReference type="EMBL" id="SEA25646.1"/>
    </source>
</evidence>
<feature type="chain" id="PRO_5011490663" evidence="1">
    <location>
        <begin position="22"/>
        <end position="205"/>
    </location>
</feature>
<sequence length="205" mass="22623">MKAKWCFSILLVVLTCIGVFRDDAVVPNQELILEFDSTEVSASQTEYTITAVKQQLKEAGVHVVQVHNESDGKYSITYYSASDVSQIKAILASSPSLAGVGSKTSPSQLPLGKKLSHYHVDIYEITSSVDSEIDLNGTLVLTEKRDLDRFKSPTFNPFLKQEYSKLKSEDEAVAYKVNSTVVHTLRKGLYTIPEVRAGPSNFITA</sequence>
<reference evidence="2 3" key="1">
    <citation type="submission" date="2016-10" db="EMBL/GenBank/DDBJ databases">
        <authorList>
            <person name="de Groot N.N."/>
        </authorList>
    </citation>
    <scope>NUCLEOTIDE SEQUENCE [LARGE SCALE GENOMIC DNA]</scope>
    <source>
        <strain evidence="2 3">DSM 23842</strain>
    </source>
</reference>
<dbReference type="STRING" id="283786.SAMN04487990_1098"/>
<gene>
    <name evidence="2" type="ORF">SAMN04487990_1098</name>
</gene>
<dbReference type="Proteomes" id="UP000198846">
    <property type="component" value="Unassembled WGS sequence"/>
</dbReference>
<feature type="signal peptide" evidence="1">
    <location>
        <begin position="1"/>
        <end position="21"/>
    </location>
</feature>
<dbReference type="AlphaFoldDB" id="A0A1H3ZPF1"/>
<evidence type="ECO:0000256" key="1">
    <source>
        <dbReference type="SAM" id="SignalP"/>
    </source>
</evidence>
<dbReference type="EMBL" id="FNQK01000009">
    <property type="protein sequence ID" value="SEA25646.1"/>
    <property type="molecule type" value="Genomic_DNA"/>
</dbReference>
<name>A0A1H3ZPF1_BIZPA</name>
<dbReference type="OrthoDB" id="1144910at2"/>
<evidence type="ECO:0000313" key="3">
    <source>
        <dbReference type="Proteomes" id="UP000198846"/>
    </source>
</evidence>